<accession>A0A7V1BQN9</accession>
<sequence length="257" mass="29205">MASSTAFESAWGETRVTQGFKSRPRWLLERWLTSQKHALARRWTMLQTQLLPLDWQGRCLRISEIREGEVGTWQPRAGSSSAELVLLLNTVPFHQRRWLASLLDAATAGPNTLVEAVERLQLDWRSRLDPIRSRHEYAAQLILLARKLGLQPAAESAYIENEQKVYPAIDTLLFESLPMRLRTVMLSQHQPGLGDYLIWWQERLLARAGEAGFAIEQLGEHDWPDIPPAWLALGWLCGLRSVTGSGMPSPGRCTFLQ</sequence>
<proteinExistence type="predicted"/>
<name>A0A7V1BQN9_9GAMM</name>
<dbReference type="Proteomes" id="UP000885703">
    <property type="component" value="Unassembled WGS sequence"/>
</dbReference>
<comment type="caution">
    <text evidence="1">The sequence shown here is derived from an EMBL/GenBank/DDBJ whole genome shotgun (WGS) entry which is preliminary data.</text>
</comment>
<reference evidence="1" key="1">
    <citation type="journal article" date="2020" name="mSystems">
        <title>Genome- and Community-Level Interaction Insights into Carbon Utilization and Element Cycling Functions of Hydrothermarchaeota in Hydrothermal Sediment.</title>
        <authorList>
            <person name="Zhou Z."/>
            <person name="Liu Y."/>
            <person name="Xu W."/>
            <person name="Pan J."/>
            <person name="Luo Z.H."/>
            <person name="Li M."/>
        </authorList>
    </citation>
    <scope>NUCLEOTIDE SEQUENCE [LARGE SCALE GENOMIC DNA]</scope>
    <source>
        <strain evidence="1">HyVt-324</strain>
    </source>
</reference>
<evidence type="ECO:0000313" key="1">
    <source>
        <dbReference type="EMBL" id="HDZ57140.1"/>
    </source>
</evidence>
<dbReference type="AlphaFoldDB" id="A0A7V1BQN9"/>
<gene>
    <name evidence="1" type="ORF">ENH64_11805</name>
</gene>
<dbReference type="EMBL" id="DRFO01000026">
    <property type="protein sequence ID" value="HDZ57140.1"/>
    <property type="molecule type" value="Genomic_DNA"/>
</dbReference>
<organism evidence="1">
    <name type="scientific">Halopseudomonas xinjiangensis</name>
    <dbReference type="NCBI Taxonomy" id="487184"/>
    <lineage>
        <taxon>Bacteria</taxon>
        <taxon>Pseudomonadati</taxon>
        <taxon>Pseudomonadota</taxon>
        <taxon>Gammaproteobacteria</taxon>
        <taxon>Pseudomonadales</taxon>
        <taxon>Pseudomonadaceae</taxon>
        <taxon>Halopseudomonas</taxon>
    </lineage>
</organism>
<protein>
    <submittedName>
        <fullName evidence="1">Uncharacterized protein</fullName>
    </submittedName>
</protein>